<feature type="transmembrane region" description="Helical" evidence="1">
    <location>
        <begin position="303"/>
        <end position="322"/>
    </location>
</feature>
<feature type="transmembrane region" description="Helical" evidence="1">
    <location>
        <begin position="45"/>
        <end position="63"/>
    </location>
</feature>
<dbReference type="STRING" id="452637.Oter_3984"/>
<feature type="transmembrane region" description="Helical" evidence="1">
    <location>
        <begin position="271"/>
        <end position="291"/>
    </location>
</feature>
<keyword evidence="1" id="KW-1133">Transmembrane helix</keyword>
<gene>
    <name evidence="2" type="ordered locus">Oter_3984</name>
</gene>
<feature type="transmembrane region" description="Helical" evidence="1">
    <location>
        <begin position="578"/>
        <end position="598"/>
    </location>
</feature>
<protein>
    <submittedName>
        <fullName evidence="2">Uncharacterized protein</fullName>
    </submittedName>
</protein>
<keyword evidence="3" id="KW-1185">Reference proteome</keyword>
<organism evidence="2 3">
    <name type="scientific">Opitutus terrae (strain DSM 11246 / JCM 15787 / PB90-1)</name>
    <dbReference type="NCBI Taxonomy" id="452637"/>
    <lineage>
        <taxon>Bacteria</taxon>
        <taxon>Pseudomonadati</taxon>
        <taxon>Verrucomicrobiota</taxon>
        <taxon>Opitutia</taxon>
        <taxon>Opitutales</taxon>
        <taxon>Opitutaceae</taxon>
        <taxon>Opitutus</taxon>
    </lineage>
</organism>
<feature type="transmembrane region" description="Helical" evidence="1">
    <location>
        <begin position="70"/>
        <end position="87"/>
    </location>
</feature>
<feature type="transmembrane region" description="Helical" evidence="1">
    <location>
        <begin position="125"/>
        <end position="144"/>
    </location>
</feature>
<dbReference type="EMBL" id="CP001032">
    <property type="protein sequence ID" value="ACB77258.1"/>
    <property type="molecule type" value="Genomic_DNA"/>
</dbReference>
<dbReference type="eggNOG" id="ENOG5032R5M">
    <property type="taxonomic scope" value="Bacteria"/>
</dbReference>
<name>B1ZZS2_OPITP</name>
<feature type="transmembrane region" description="Helical" evidence="1">
    <location>
        <begin position="240"/>
        <end position="259"/>
    </location>
</feature>
<accession>B1ZZS2</accession>
<sequence>MLVGHFGTDLPEADQWDAEGLHLLVPWFRHQSLLPELFTPHNEHYVVFTKLLNLALALLNGAWDQRLECMVNALLPASIAVGLLAWARRQFVAVPVSGLAWAIALFWGLPLGWENAISGFHSQQFFLIATALVTILTLPFTVAWSRAWWLGVFAAAMALLSMGSGFLAAAAVLTVVTLRLASRETALAGAWPTLLLAGGLCLVGWVIRPEVPYHAMLKAQNVGDFMTAAGHNLRWPLGPAPWFALLVWFPLGWLAVSLLPSRRRIHHRATAWSLLGLGGWTVLQIIAVAYARGAGGPVPASRYVDNLIVGVIANAFALLWLYAQSDPRSFLRRIVAVMGGAWIVLLACGLLVITREALSAQLPAVANSRTEALLRTRGFLLTGERRLFDSADLPYPDADALVTRLRQPELARLLPASVRPALALLPSPANGLDPGVLASEHRLDPEFNGRSIRSLLTEPVYRSVWRTTTVGPDSSALTWRSLPMDAGPISGRLLFSVSGRGDANNITIELLASETGTLISRVPLPDLQGDCWQIAAVHTPSSPFLLQIRQSPHAEDFVFSSPVVMSSLSFAAWRLAEYASSVLALGLVLMAFGSLLMTRDRAPSARLRAIPPIS</sequence>
<feature type="transmembrane region" description="Helical" evidence="1">
    <location>
        <begin position="150"/>
        <end position="176"/>
    </location>
</feature>
<dbReference type="HOGENOM" id="CLU_030341_0_0_0"/>
<reference evidence="2 3" key="1">
    <citation type="journal article" date="2011" name="J. Bacteriol.">
        <title>Genome sequence of the verrucomicrobium Opitutus terrae PB90-1, an abundant inhabitant of rice paddy soil ecosystems.</title>
        <authorList>
            <person name="van Passel M.W."/>
            <person name="Kant R."/>
            <person name="Palva A."/>
            <person name="Copeland A."/>
            <person name="Lucas S."/>
            <person name="Lapidus A."/>
            <person name="Glavina del Rio T."/>
            <person name="Pitluck S."/>
            <person name="Goltsman E."/>
            <person name="Clum A."/>
            <person name="Sun H."/>
            <person name="Schmutz J."/>
            <person name="Larimer F.W."/>
            <person name="Land M.L."/>
            <person name="Hauser L."/>
            <person name="Kyrpides N."/>
            <person name="Mikhailova N."/>
            <person name="Richardson P.P."/>
            <person name="Janssen P.H."/>
            <person name="de Vos W.M."/>
            <person name="Smidt H."/>
        </authorList>
    </citation>
    <scope>NUCLEOTIDE SEQUENCE [LARGE SCALE GENOMIC DNA]</scope>
    <source>
        <strain evidence="3">DSM 11246 / JCM 15787 / PB90-1</strain>
    </source>
</reference>
<proteinExistence type="predicted"/>
<evidence type="ECO:0000313" key="3">
    <source>
        <dbReference type="Proteomes" id="UP000007013"/>
    </source>
</evidence>
<evidence type="ECO:0000256" key="1">
    <source>
        <dbReference type="SAM" id="Phobius"/>
    </source>
</evidence>
<keyword evidence="1" id="KW-0472">Membrane</keyword>
<keyword evidence="1" id="KW-0812">Transmembrane</keyword>
<dbReference type="KEGG" id="ote:Oter_3984"/>
<evidence type="ECO:0000313" key="2">
    <source>
        <dbReference type="EMBL" id="ACB77258.1"/>
    </source>
</evidence>
<dbReference type="Proteomes" id="UP000007013">
    <property type="component" value="Chromosome"/>
</dbReference>
<feature type="transmembrane region" description="Helical" evidence="1">
    <location>
        <begin position="188"/>
        <end position="207"/>
    </location>
</feature>
<feature type="transmembrane region" description="Helical" evidence="1">
    <location>
        <begin position="334"/>
        <end position="353"/>
    </location>
</feature>
<dbReference type="AlphaFoldDB" id="B1ZZS2"/>
<feature type="transmembrane region" description="Helical" evidence="1">
    <location>
        <begin position="93"/>
        <end position="113"/>
    </location>
</feature>